<sequence>MVPPMKLSEEQCSNLLFPVGCRVWYNPKLDGLRCNDMPNANKDSALHAAAMEEKWGALLGTSSNAAAATVEDESQGKAVLTLNSGIVSAAYLDMNVRDVMYEISPLNEKGEISSPETNEHVFDQRIVLWARYTSSFTPCFFNIRQGVYNSWTSSHVPARQQVPEASLNSTSEQRILAIKQKMLTEADDEVIQNELCKLNNVDITIEILKSTGIGKQIARLKKSPNKTIALLAKELVAKWKDISHGVKAPDSSLPVAKEAPEFLYTIEVHHDNGCFHIEENVSVDRFKYRHVESANLNYQAVSEPSQQPYKAEVSSNDTPHASSNQQSDSAKIPLNDAPHAPEQIDLKPHARNELVGNPTANADIDLLFQEHEGCPMASPSTLTHSDTTTGQSNSDAHSQQNSHKRKFEPDQLEESAGQKRPCSSCRRYWHCSQSTIT</sequence>
<evidence type="ECO:0000313" key="6">
    <source>
        <dbReference type="EMBL" id="KAL3782418.1"/>
    </source>
</evidence>
<dbReference type="PROSITE" id="PS51319">
    <property type="entry name" value="TFIIS_N"/>
    <property type="match status" value="1"/>
</dbReference>
<dbReference type="SUPFAM" id="SSF47676">
    <property type="entry name" value="Conserved domain common to transcription factors TFIIS, elongin A, CRSP70"/>
    <property type="match status" value="1"/>
</dbReference>
<dbReference type="Proteomes" id="UP001530400">
    <property type="component" value="Unassembled WGS sequence"/>
</dbReference>
<feature type="compositionally biased region" description="Polar residues" evidence="4">
    <location>
        <begin position="301"/>
        <end position="329"/>
    </location>
</feature>
<evidence type="ECO:0000256" key="3">
    <source>
        <dbReference type="PROSITE-ProRule" id="PRU00649"/>
    </source>
</evidence>
<organism evidence="6 7">
    <name type="scientific">Cyclotella atomus</name>
    <dbReference type="NCBI Taxonomy" id="382360"/>
    <lineage>
        <taxon>Eukaryota</taxon>
        <taxon>Sar</taxon>
        <taxon>Stramenopiles</taxon>
        <taxon>Ochrophyta</taxon>
        <taxon>Bacillariophyta</taxon>
        <taxon>Coscinodiscophyceae</taxon>
        <taxon>Thalassiosirophycidae</taxon>
        <taxon>Stephanodiscales</taxon>
        <taxon>Stephanodiscaceae</taxon>
        <taxon>Cyclotella</taxon>
    </lineage>
</organism>
<keyword evidence="2 3" id="KW-0539">Nucleus</keyword>
<feature type="compositionally biased region" description="Polar residues" evidence="4">
    <location>
        <begin position="378"/>
        <end position="401"/>
    </location>
</feature>
<evidence type="ECO:0000259" key="5">
    <source>
        <dbReference type="PROSITE" id="PS51319"/>
    </source>
</evidence>
<feature type="region of interest" description="Disordered" evidence="4">
    <location>
        <begin position="374"/>
        <end position="421"/>
    </location>
</feature>
<proteinExistence type="predicted"/>
<dbReference type="InterPro" id="IPR035441">
    <property type="entry name" value="TFIIS/LEDGF_dom_sf"/>
</dbReference>
<reference evidence="6 7" key="1">
    <citation type="submission" date="2024-10" db="EMBL/GenBank/DDBJ databases">
        <title>Updated reference genomes for cyclostephanoid diatoms.</title>
        <authorList>
            <person name="Roberts W.R."/>
            <person name="Alverson A.J."/>
        </authorList>
    </citation>
    <scope>NUCLEOTIDE SEQUENCE [LARGE SCALE GENOMIC DNA]</scope>
    <source>
        <strain evidence="6 7">AJA010-31</strain>
    </source>
</reference>
<name>A0ABD3P4T2_9STRA</name>
<dbReference type="AlphaFoldDB" id="A0ABD3P4T2"/>
<dbReference type="EMBL" id="JALLPJ020000807">
    <property type="protein sequence ID" value="KAL3782418.1"/>
    <property type="molecule type" value="Genomic_DNA"/>
</dbReference>
<dbReference type="PANTHER" id="PTHR47210">
    <property type="entry name" value="MEDIATOR OF RNA POLYMERASE II TRANSCRIPTION SUBUNIT 26C-RELATED"/>
    <property type="match status" value="1"/>
</dbReference>
<comment type="subcellular location">
    <subcellularLocation>
        <location evidence="1 3">Nucleus</location>
    </subcellularLocation>
</comment>
<dbReference type="InterPro" id="IPR003617">
    <property type="entry name" value="TFIIS/CRSP70_N_sub"/>
</dbReference>
<dbReference type="Pfam" id="PF08711">
    <property type="entry name" value="Med26"/>
    <property type="match status" value="1"/>
</dbReference>
<dbReference type="GO" id="GO:0005634">
    <property type="term" value="C:nucleus"/>
    <property type="evidence" value="ECO:0007669"/>
    <property type="project" value="UniProtKB-SubCell"/>
</dbReference>
<protein>
    <recommendedName>
        <fullName evidence="5">TFIIS N-terminal domain-containing protein</fullName>
    </recommendedName>
</protein>
<dbReference type="CDD" id="cd00183">
    <property type="entry name" value="TFIIS_I"/>
    <property type="match status" value="1"/>
</dbReference>
<keyword evidence="7" id="KW-1185">Reference proteome</keyword>
<comment type="caution">
    <text evidence="6">The sequence shown here is derived from an EMBL/GenBank/DDBJ whole genome shotgun (WGS) entry which is preliminary data.</text>
</comment>
<dbReference type="PANTHER" id="PTHR47210:SF1">
    <property type="entry name" value="MEDIATOR OF RNA POLYMERASE II TRANSCRIPTION SUBUNIT 26C-RELATED"/>
    <property type="match status" value="1"/>
</dbReference>
<accession>A0ABD3P4T2</accession>
<evidence type="ECO:0000256" key="1">
    <source>
        <dbReference type="ARBA" id="ARBA00004123"/>
    </source>
</evidence>
<evidence type="ECO:0000256" key="4">
    <source>
        <dbReference type="SAM" id="MobiDB-lite"/>
    </source>
</evidence>
<dbReference type="Gene3D" id="1.20.930.10">
    <property type="entry name" value="Conserved domain common to transcription factors TFIIS, elongin A, CRSP70"/>
    <property type="match status" value="1"/>
</dbReference>
<dbReference type="SMART" id="SM00509">
    <property type="entry name" value="TFS2N"/>
    <property type="match status" value="1"/>
</dbReference>
<gene>
    <name evidence="6" type="ORF">ACHAWO_007107</name>
</gene>
<dbReference type="InterPro" id="IPR017923">
    <property type="entry name" value="TFIIS_N"/>
</dbReference>
<feature type="domain" description="TFIIS N-terminal" evidence="5">
    <location>
        <begin position="170"/>
        <end position="246"/>
    </location>
</feature>
<evidence type="ECO:0000256" key="2">
    <source>
        <dbReference type="ARBA" id="ARBA00023242"/>
    </source>
</evidence>
<dbReference type="InterPro" id="IPR044790">
    <property type="entry name" value="MD26C-like"/>
</dbReference>
<evidence type="ECO:0000313" key="7">
    <source>
        <dbReference type="Proteomes" id="UP001530400"/>
    </source>
</evidence>
<feature type="region of interest" description="Disordered" evidence="4">
    <location>
        <begin position="301"/>
        <end position="342"/>
    </location>
</feature>